<reference evidence="2 3" key="1">
    <citation type="journal article" date="2016" name="Mol. Biol. Evol.">
        <title>Comparative Genomics of Early-Diverging Mushroom-Forming Fungi Provides Insights into the Origins of Lignocellulose Decay Capabilities.</title>
        <authorList>
            <person name="Nagy L.G."/>
            <person name="Riley R."/>
            <person name="Tritt A."/>
            <person name="Adam C."/>
            <person name="Daum C."/>
            <person name="Floudas D."/>
            <person name="Sun H."/>
            <person name="Yadav J.S."/>
            <person name="Pangilinan J."/>
            <person name="Larsson K.H."/>
            <person name="Matsuura K."/>
            <person name="Barry K."/>
            <person name="Labutti K."/>
            <person name="Kuo R."/>
            <person name="Ohm R.A."/>
            <person name="Bhattacharya S.S."/>
            <person name="Shirouzu T."/>
            <person name="Yoshinaga Y."/>
            <person name="Martin F.M."/>
            <person name="Grigoriev I.V."/>
            <person name="Hibbett D.S."/>
        </authorList>
    </citation>
    <scope>NUCLEOTIDE SEQUENCE [LARGE SCALE GENOMIC DNA]</scope>
    <source>
        <strain evidence="2 3">HHB14362 ss-1</strain>
    </source>
</reference>
<dbReference type="EMBL" id="KV425605">
    <property type="protein sequence ID" value="KZT21627.1"/>
    <property type="molecule type" value="Genomic_DNA"/>
</dbReference>
<gene>
    <name evidence="2" type="ORF">NEOLEDRAFT_744562</name>
</gene>
<dbReference type="InParanoid" id="A0A165PXJ0"/>
<evidence type="ECO:0000256" key="1">
    <source>
        <dbReference type="SAM" id="SignalP"/>
    </source>
</evidence>
<dbReference type="AlphaFoldDB" id="A0A165PXJ0"/>
<sequence length="73" mass="7934">MISSRLVIAVLFAVCSVVITASPLSVNKREDNAQWAHKNGPGSGADGVQGLKKRSMSWLVFLLDQYVCILTRS</sequence>
<feature type="chain" id="PRO_5007864425" evidence="1">
    <location>
        <begin position="22"/>
        <end position="73"/>
    </location>
</feature>
<feature type="signal peptide" evidence="1">
    <location>
        <begin position="1"/>
        <end position="21"/>
    </location>
</feature>
<keyword evidence="3" id="KW-1185">Reference proteome</keyword>
<dbReference type="Proteomes" id="UP000076761">
    <property type="component" value="Unassembled WGS sequence"/>
</dbReference>
<accession>A0A165PXJ0</accession>
<proteinExistence type="predicted"/>
<protein>
    <submittedName>
        <fullName evidence="2">Uncharacterized protein</fullName>
    </submittedName>
</protein>
<name>A0A165PXJ0_9AGAM</name>
<organism evidence="2 3">
    <name type="scientific">Neolentinus lepideus HHB14362 ss-1</name>
    <dbReference type="NCBI Taxonomy" id="1314782"/>
    <lineage>
        <taxon>Eukaryota</taxon>
        <taxon>Fungi</taxon>
        <taxon>Dikarya</taxon>
        <taxon>Basidiomycota</taxon>
        <taxon>Agaricomycotina</taxon>
        <taxon>Agaricomycetes</taxon>
        <taxon>Gloeophyllales</taxon>
        <taxon>Gloeophyllaceae</taxon>
        <taxon>Neolentinus</taxon>
    </lineage>
</organism>
<evidence type="ECO:0000313" key="2">
    <source>
        <dbReference type="EMBL" id="KZT21627.1"/>
    </source>
</evidence>
<keyword evidence="1" id="KW-0732">Signal</keyword>
<evidence type="ECO:0000313" key="3">
    <source>
        <dbReference type="Proteomes" id="UP000076761"/>
    </source>
</evidence>